<keyword evidence="9" id="KW-1185">Reference proteome</keyword>
<protein>
    <recommendedName>
        <fullName evidence="2">Cell shape-determining protein MreC</fullName>
    </recommendedName>
    <alternativeName>
        <fullName evidence="4">Cell shape protein MreC</fullName>
    </alternativeName>
</protein>
<dbReference type="Pfam" id="PF04085">
    <property type="entry name" value="MreC"/>
    <property type="match status" value="1"/>
</dbReference>
<comment type="caution">
    <text evidence="8">The sequence shown here is derived from an EMBL/GenBank/DDBJ whole genome shotgun (WGS) entry which is preliminary data.</text>
</comment>
<dbReference type="Proteomes" id="UP000218784">
    <property type="component" value="Unassembled WGS sequence"/>
</dbReference>
<dbReference type="PANTHER" id="PTHR34138">
    <property type="entry name" value="CELL SHAPE-DETERMINING PROTEIN MREC"/>
    <property type="match status" value="1"/>
</dbReference>
<accession>A0A2A4HVD4</accession>
<dbReference type="GO" id="GO:0005886">
    <property type="term" value="C:plasma membrane"/>
    <property type="evidence" value="ECO:0007669"/>
    <property type="project" value="TreeGrafter"/>
</dbReference>
<dbReference type="Gene3D" id="2.40.10.350">
    <property type="entry name" value="Rod shape-determining protein MreC, domain 2"/>
    <property type="match status" value="1"/>
</dbReference>
<evidence type="ECO:0000313" key="9">
    <source>
        <dbReference type="Proteomes" id="UP000218784"/>
    </source>
</evidence>
<dbReference type="NCBIfam" id="TIGR00219">
    <property type="entry name" value="mreC"/>
    <property type="match status" value="1"/>
</dbReference>
<feature type="region of interest" description="Disordered" evidence="5">
    <location>
        <begin position="280"/>
        <end position="304"/>
    </location>
</feature>
<evidence type="ECO:0000259" key="7">
    <source>
        <dbReference type="Pfam" id="PF04085"/>
    </source>
</evidence>
<sequence>MAPSKDRRPGFSRRAQYSLFLAYILGIAGAVMGAALLALSTFQPAAFAMLRAGVAELTAPVSGAVATGVRWLAVIPDTVGSYILVHDENARLRAQAERNSRALVIGREAQLENVRLRRLLALRDRTGEVVVAARIVSTTASSTRRYGLLNAGSWQGVADGQPVSGPEGLIGRVLYTGPNTARVLLLTDAESVVPVYRLRDGRPALAAGRGDGLIDVRTIDTADGDFRPGDVFVTSGTGGIFVPGVPVARVLHKGTDSAPARPFARPSALDVAIVHRAFMPPPPAVPAPTPSPTPTKKPAADDEQ</sequence>
<dbReference type="AlphaFoldDB" id="A0A2A4HVD4"/>
<gene>
    <name evidence="8" type="primary">mreC</name>
    <name evidence="8" type="ORF">COA17_14655</name>
</gene>
<dbReference type="EMBL" id="NWVD01000008">
    <property type="protein sequence ID" value="PCG07991.1"/>
    <property type="molecule type" value="Genomic_DNA"/>
</dbReference>
<dbReference type="InterPro" id="IPR007221">
    <property type="entry name" value="MreC"/>
</dbReference>
<name>A0A2A4HVD4_9SPHN</name>
<evidence type="ECO:0000256" key="3">
    <source>
        <dbReference type="ARBA" id="ARBA00022960"/>
    </source>
</evidence>
<comment type="similarity">
    <text evidence="1">Belongs to the MreC family.</text>
</comment>
<reference evidence="8 9" key="1">
    <citation type="submission" date="2017-09" db="EMBL/GenBank/DDBJ databases">
        <title>Sphingomonas ginsenosidimutans KACC 14949, whole genome shotgun sequence.</title>
        <authorList>
            <person name="Feng G."/>
            <person name="Zhu H."/>
        </authorList>
    </citation>
    <scope>NUCLEOTIDE SEQUENCE [LARGE SCALE GENOMIC DNA]</scope>
    <source>
        <strain evidence="8 9">KACC 14949</strain>
    </source>
</reference>
<dbReference type="InterPro" id="IPR042177">
    <property type="entry name" value="Cell/Rod_1"/>
</dbReference>
<dbReference type="PANTHER" id="PTHR34138:SF1">
    <property type="entry name" value="CELL SHAPE-DETERMINING PROTEIN MREC"/>
    <property type="match status" value="1"/>
</dbReference>
<evidence type="ECO:0000256" key="2">
    <source>
        <dbReference type="ARBA" id="ARBA00013855"/>
    </source>
</evidence>
<dbReference type="Gene3D" id="2.40.10.340">
    <property type="entry name" value="Rod shape-determining protein MreC, domain 1"/>
    <property type="match status" value="1"/>
</dbReference>
<evidence type="ECO:0000256" key="6">
    <source>
        <dbReference type="SAM" id="Phobius"/>
    </source>
</evidence>
<feature type="transmembrane region" description="Helical" evidence="6">
    <location>
        <begin position="20"/>
        <end position="42"/>
    </location>
</feature>
<dbReference type="GO" id="GO:0008360">
    <property type="term" value="P:regulation of cell shape"/>
    <property type="evidence" value="ECO:0007669"/>
    <property type="project" value="UniProtKB-KW"/>
</dbReference>
<feature type="compositionally biased region" description="Pro residues" evidence="5">
    <location>
        <begin position="280"/>
        <end position="295"/>
    </location>
</feature>
<dbReference type="InterPro" id="IPR042175">
    <property type="entry name" value="Cell/Rod_MreC_2"/>
</dbReference>
<evidence type="ECO:0000256" key="4">
    <source>
        <dbReference type="ARBA" id="ARBA00032089"/>
    </source>
</evidence>
<proteinExistence type="inferred from homology"/>
<evidence type="ECO:0000313" key="8">
    <source>
        <dbReference type="EMBL" id="PCG07991.1"/>
    </source>
</evidence>
<dbReference type="RefSeq" id="WP_096613474.1">
    <property type="nucleotide sequence ID" value="NZ_NWVD01000008.1"/>
</dbReference>
<keyword evidence="6" id="KW-0812">Transmembrane</keyword>
<evidence type="ECO:0000256" key="5">
    <source>
        <dbReference type="SAM" id="MobiDB-lite"/>
    </source>
</evidence>
<organism evidence="8 9">
    <name type="scientific">Sphingomonas ginsenosidimutans</name>
    <dbReference type="NCBI Taxonomy" id="862134"/>
    <lineage>
        <taxon>Bacteria</taxon>
        <taxon>Pseudomonadati</taxon>
        <taxon>Pseudomonadota</taxon>
        <taxon>Alphaproteobacteria</taxon>
        <taxon>Sphingomonadales</taxon>
        <taxon>Sphingomonadaceae</taxon>
        <taxon>Sphingomonas</taxon>
    </lineage>
</organism>
<evidence type="ECO:0000256" key="1">
    <source>
        <dbReference type="ARBA" id="ARBA00009369"/>
    </source>
</evidence>
<keyword evidence="6" id="KW-0472">Membrane</keyword>
<feature type="domain" description="Rod shape-determining protein MreC beta-barrel core" evidence="7">
    <location>
        <begin position="135"/>
        <end position="269"/>
    </location>
</feature>
<keyword evidence="3" id="KW-0133">Cell shape</keyword>
<dbReference type="InterPro" id="IPR055342">
    <property type="entry name" value="MreC_beta-barrel_core"/>
</dbReference>
<keyword evidence="6" id="KW-1133">Transmembrane helix</keyword>